<dbReference type="Pfam" id="PF02624">
    <property type="entry name" value="YcaO"/>
    <property type="match status" value="1"/>
</dbReference>
<dbReference type="GO" id="GO:0005840">
    <property type="term" value="C:ribosome"/>
    <property type="evidence" value="ECO:0007669"/>
    <property type="project" value="UniProtKB-KW"/>
</dbReference>
<dbReference type="InterPro" id="IPR003776">
    <property type="entry name" value="YcaO-like_dom"/>
</dbReference>
<sequence length="588" mass="64552">MQSESFIAGKDASLESSIGTMQARLEAAGFHIEERSWLNPVDGVWSVHVRDRDCPLMFTNGKGASKLAALASALGEYFERLSCNYFWNHYYLGEQYAERALAEGGRGFVHYPQERWFEHGADGQWPAALLTPALQKFYNPNGSIHAAALVDFNSGNAERGICAIPYVRLRDDAVVHFPVNIIGNLYVSNGMSAGNTPAEARTQALSEIFERHIKFRIISEGLCLPDVPEEVIARYPRIAAGIAGLRAAGFGILVKDASLGGQFPVMNVTLLHPHDQGCFSSFGAHPRFEIALERALTELLQGRALDALGGFPEPGFDLDEIASSPNIEIHFVDSSGIISWNFLGTQPDFAFHDWNFGTTTAEDYAWLVDRLHADGRDIYVADFTHLGVYACRILVPGMSEIYPIDELEFENNSVANDIREAILHLSELDDDECGELLDTLNDSGLADERLVAALIGLAPGDDAFWQDLRVGELKTLLALAVGDEDAIAEGCEWIRHFGQIDAARRRVYRCVECLLKLDEEDSDSDGGRYASALHSLYGADTLRQASALLDGELRFFDQPALGLNLAGSDMHQRLLAAYGKLHGNAPAS</sequence>
<accession>A0ABX1NYM2</accession>
<dbReference type="PROSITE" id="PS51664">
    <property type="entry name" value="YCAO"/>
    <property type="match status" value="1"/>
</dbReference>
<feature type="domain" description="YcaO" evidence="1">
    <location>
        <begin position="61"/>
        <end position="432"/>
    </location>
</feature>
<evidence type="ECO:0000313" key="3">
    <source>
        <dbReference type="Proteomes" id="UP000633943"/>
    </source>
</evidence>
<dbReference type="NCBIfam" id="TIGR00702">
    <property type="entry name" value="YcaO-type kinase domain"/>
    <property type="match status" value="1"/>
</dbReference>
<protein>
    <submittedName>
        <fullName evidence="2">30s ribosomal protein S12 methylthiotransferase accessory protein YcaO</fullName>
    </submittedName>
</protein>
<evidence type="ECO:0000259" key="1">
    <source>
        <dbReference type="PROSITE" id="PS51664"/>
    </source>
</evidence>
<keyword evidence="2" id="KW-0689">Ribosomal protein</keyword>
<dbReference type="InterPro" id="IPR041080">
    <property type="entry name" value="YcaO_C"/>
</dbReference>
<dbReference type="Proteomes" id="UP000633943">
    <property type="component" value="Unassembled WGS sequence"/>
</dbReference>
<keyword evidence="3" id="KW-1185">Reference proteome</keyword>
<comment type="caution">
    <text evidence="2">The sequence shown here is derived from an EMBL/GenBank/DDBJ whole genome shotgun (WGS) entry which is preliminary data.</text>
</comment>
<dbReference type="NCBIfam" id="NF040716">
    <property type="entry name" value="YcaO_for_S12"/>
    <property type="match status" value="1"/>
</dbReference>
<reference evidence="2 3" key="1">
    <citation type="submission" date="2019-12" db="EMBL/GenBank/DDBJ databases">
        <title>Comparative genomics gives insights into the taxonomy of the Azoarcus-Aromatoleum group and reveals separate origins of nif in the plant-associated Azoarcus and non-plant-associated Aromatoleum sub-groups.</title>
        <authorList>
            <person name="Lafos M."/>
            <person name="Maluk M."/>
            <person name="Batista M."/>
            <person name="Junghare M."/>
            <person name="Carmona M."/>
            <person name="Faoro H."/>
            <person name="Cruz L.M."/>
            <person name="Battistoni F."/>
            <person name="De Souza E."/>
            <person name="Pedrosa F."/>
            <person name="Chen W.-M."/>
            <person name="Poole P.S."/>
            <person name="Dixon R.A."/>
            <person name="James E.K."/>
        </authorList>
    </citation>
    <scope>NUCLEOTIDE SEQUENCE [LARGE SCALE GENOMIC DNA]</scope>
    <source>
        <strain evidence="2 3">PbN1</strain>
    </source>
</reference>
<dbReference type="Pfam" id="PF18381">
    <property type="entry name" value="YcaO_C"/>
    <property type="match status" value="1"/>
</dbReference>
<keyword evidence="2" id="KW-0687">Ribonucleoprotein</keyword>
<evidence type="ECO:0000313" key="2">
    <source>
        <dbReference type="EMBL" id="NMG16610.1"/>
    </source>
</evidence>
<proteinExistence type="predicted"/>
<dbReference type="PANTHER" id="PTHR37809:SF1">
    <property type="entry name" value="RIBOSOMAL PROTEIN S12 METHYLTHIOTRANSFERASE ACCESSORY FACTOR YCAO"/>
    <property type="match status" value="1"/>
</dbReference>
<dbReference type="PANTHER" id="PTHR37809">
    <property type="entry name" value="RIBOSOMAL PROTEIN S12 METHYLTHIOTRANSFERASE ACCESSORY FACTOR YCAO"/>
    <property type="match status" value="1"/>
</dbReference>
<name>A0ABX1NYM2_9RHOO</name>
<dbReference type="Gene3D" id="3.30.1330.230">
    <property type="match status" value="1"/>
</dbReference>
<gene>
    <name evidence="2" type="ORF">GPA24_13850</name>
</gene>
<dbReference type="RefSeq" id="WP_169203179.1">
    <property type="nucleotide sequence ID" value="NZ_CP059467.1"/>
</dbReference>
<dbReference type="EMBL" id="WTVP01000041">
    <property type="protein sequence ID" value="NMG16610.1"/>
    <property type="molecule type" value="Genomic_DNA"/>
</dbReference>
<organism evidence="2 3">
    <name type="scientific">Aromatoleum bremense</name>
    <dbReference type="NCBI Taxonomy" id="76115"/>
    <lineage>
        <taxon>Bacteria</taxon>
        <taxon>Pseudomonadati</taxon>
        <taxon>Pseudomonadota</taxon>
        <taxon>Betaproteobacteria</taxon>
        <taxon>Rhodocyclales</taxon>
        <taxon>Rhodocyclaceae</taxon>
        <taxon>Aromatoleum</taxon>
    </lineage>
</organism>